<evidence type="ECO:0008006" key="4">
    <source>
        <dbReference type="Google" id="ProtNLM"/>
    </source>
</evidence>
<comment type="caution">
    <text evidence="2">The sequence shown here is derived from an EMBL/GenBank/DDBJ whole genome shotgun (WGS) entry which is preliminary data.</text>
</comment>
<dbReference type="Proteomes" id="UP000593574">
    <property type="component" value="Unassembled WGS sequence"/>
</dbReference>
<keyword evidence="3" id="KW-1185">Reference proteome</keyword>
<name>A0A7J8ZUI8_9ROSI</name>
<dbReference type="EMBL" id="JABEZV010000007">
    <property type="protein sequence ID" value="MBA0715340.1"/>
    <property type="molecule type" value="Genomic_DNA"/>
</dbReference>
<dbReference type="AlphaFoldDB" id="A0A7J8ZUI8"/>
<dbReference type="SUPFAM" id="SSF50630">
    <property type="entry name" value="Acid proteases"/>
    <property type="match status" value="1"/>
</dbReference>
<accession>A0A7J8ZUI8</accession>
<gene>
    <name evidence="2" type="ORF">Golax_014243</name>
</gene>
<evidence type="ECO:0000256" key="1">
    <source>
        <dbReference type="SAM" id="MobiDB-lite"/>
    </source>
</evidence>
<dbReference type="PANTHER" id="PTHR12917:SF18">
    <property type="entry name" value="DNA DAMAGE-INDUCIBLE PROTEIN 1-LIKE"/>
    <property type="match status" value="1"/>
</dbReference>
<sequence length="331" mass="37584">MGIEDDTTKVNTTSIYFTNVALLWWRRRSMDEKHGGIAIETWELKPWEKHELGRQRITELTIAITEVESFVELGPRKDKFETSKPKETGNGGGDHEEERDKNDNGDNGEDDPDKEIMRLGSIMSGVEVKKVKESGKKQVDCFFCNGPHRMRDCLEQSKLSTISKGEKVELDESKTSMLGSMILSSAKRNNKYVGLMFVDINIPSQKSNALVDMGASDLFISEKAAGKLSHSIIKSTKKIKTVNSEEVPTVGVARGVELQIGEWKGKEDFEVIHLDDYDFVLGLNFLYRIKVFLFPFFDCIHIFDDLQQRCVVPVNQDMRVRTKLLSIIQLV</sequence>
<dbReference type="Pfam" id="PF13975">
    <property type="entry name" value="gag-asp_proteas"/>
    <property type="match status" value="1"/>
</dbReference>
<feature type="compositionally biased region" description="Basic and acidic residues" evidence="1">
    <location>
        <begin position="76"/>
        <end position="104"/>
    </location>
</feature>
<evidence type="ECO:0000313" key="3">
    <source>
        <dbReference type="Proteomes" id="UP000593574"/>
    </source>
</evidence>
<proteinExistence type="predicted"/>
<feature type="region of interest" description="Disordered" evidence="1">
    <location>
        <begin position="76"/>
        <end position="115"/>
    </location>
</feature>
<dbReference type="InterPro" id="IPR021109">
    <property type="entry name" value="Peptidase_aspartic_dom_sf"/>
</dbReference>
<dbReference type="PANTHER" id="PTHR12917">
    <property type="entry name" value="ASPARTYL PROTEASE DDI-RELATED"/>
    <property type="match status" value="1"/>
</dbReference>
<reference evidence="2 3" key="1">
    <citation type="journal article" date="2019" name="Genome Biol. Evol.">
        <title>Insights into the evolution of the New World diploid cottons (Gossypium, subgenus Houzingenia) based on genome sequencing.</title>
        <authorList>
            <person name="Grover C.E."/>
            <person name="Arick M.A. 2nd"/>
            <person name="Thrash A."/>
            <person name="Conover J.L."/>
            <person name="Sanders W.S."/>
            <person name="Peterson D.G."/>
            <person name="Frelichowski J.E."/>
            <person name="Scheffler J.A."/>
            <person name="Scheffler B.E."/>
            <person name="Wendel J.F."/>
        </authorList>
    </citation>
    <scope>NUCLEOTIDE SEQUENCE [LARGE SCALE GENOMIC DNA]</scope>
    <source>
        <strain evidence="2">4</strain>
        <tissue evidence="2">Leaf</tissue>
    </source>
</reference>
<dbReference type="Gene3D" id="2.40.70.10">
    <property type="entry name" value="Acid Proteases"/>
    <property type="match status" value="1"/>
</dbReference>
<protein>
    <recommendedName>
        <fullName evidence="4">Aspartic peptidase DDI1-type domain-containing protein</fullName>
    </recommendedName>
</protein>
<organism evidence="2 3">
    <name type="scientific">Gossypium laxum</name>
    <dbReference type="NCBI Taxonomy" id="34288"/>
    <lineage>
        <taxon>Eukaryota</taxon>
        <taxon>Viridiplantae</taxon>
        <taxon>Streptophyta</taxon>
        <taxon>Embryophyta</taxon>
        <taxon>Tracheophyta</taxon>
        <taxon>Spermatophyta</taxon>
        <taxon>Magnoliopsida</taxon>
        <taxon>eudicotyledons</taxon>
        <taxon>Gunneridae</taxon>
        <taxon>Pentapetalae</taxon>
        <taxon>rosids</taxon>
        <taxon>malvids</taxon>
        <taxon>Malvales</taxon>
        <taxon>Malvaceae</taxon>
        <taxon>Malvoideae</taxon>
        <taxon>Gossypium</taxon>
    </lineage>
</organism>
<dbReference type="CDD" id="cd00303">
    <property type="entry name" value="retropepsin_like"/>
    <property type="match status" value="1"/>
</dbReference>
<evidence type="ECO:0000313" key="2">
    <source>
        <dbReference type="EMBL" id="MBA0715340.1"/>
    </source>
</evidence>